<gene>
    <name evidence="1" type="ORF">TorRG33x02_083710</name>
</gene>
<reference evidence="2" key="1">
    <citation type="submission" date="2016-06" db="EMBL/GenBank/DDBJ databases">
        <title>Parallel loss of symbiosis genes in relatives of nitrogen-fixing non-legume Parasponia.</title>
        <authorList>
            <person name="Van Velzen R."/>
            <person name="Holmer R."/>
            <person name="Bu F."/>
            <person name="Rutten L."/>
            <person name="Van Zeijl A."/>
            <person name="Liu W."/>
            <person name="Santuari L."/>
            <person name="Cao Q."/>
            <person name="Sharma T."/>
            <person name="Shen D."/>
            <person name="Roswanjaya Y."/>
            <person name="Wardhani T."/>
            <person name="Kalhor M.S."/>
            <person name="Jansen J."/>
            <person name="Van den Hoogen J."/>
            <person name="Gungor B."/>
            <person name="Hartog M."/>
            <person name="Hontelez J."/>
            <person name="Verver J."/>
            <person name="Yang W.-C."/>
            <person name="Schijlen E."/>
            <person name="Repin R."/>
            <person name="Schilthuizen M."/>
            <person name="Schranz E."/>
            <person name="Heidstra R."/>
            <person name="Miyata K."/>
            <person name="Fedorova E."/>
            <person name="Kohlen W."/>
            <person name="Bisseling T."/>
            <person name="Smit S."/>
            <person name="Geurts R."/>
        </authorList>
    </citation>
    <scope>NUCLEOTIDE SEQUENCE [LARGE SCALE GENOMIC DNA]</scope>
    <source>
        <strain evidence="2">cv. RG33-2</strain>
    </source>
</reference>
<dbReference type="AlphaFoldDB" id="A0A2P5FDJ1"/>
<accession>A0A2P5FDJ1</accession>
<proteinExistence type="predicted"/>
<evidence type="ECO:0000313" key="1">
    <source>
        <dbReference type="EMBL" id="PON95848.1"/>
    </source>
</evidence>
<dbReference type="InParanoid" id="A0A2P5FDJ1"/>
<comment type="caution">
    <text evidence="1">The sequence shown here is derived from an EMBL/GenBank/DDBJ whole genome shotgun (WGS) entry which is preliminary data.</text>
</comment>
<name>A0A2P5FDJ1_TREOI</name>
<evidence type="ECO:0000313" key="2">
    <source>
        <dbReference type="Proteomes" id="UP000237000"/>
    </source>
</evidence>
<dbReference type="Proteomes" id="UP000237000">
    <property type="component" value="Unassembled WGS sequence"/>
</dbReference>
<protein>
    <submittedName>
        <fullName evidence="1">Uncharacterized protein</fullName>
    </submittedName>
</protein>
<sequence length="73" mass="8339">MSNREHKNSDLYSHDMCTVVPLSLTSIAFTHFIKDSSSSLSVPQPLQVQRKSRDIILDIDLRKPIDEDEDEVP</sequence>
<dbReference type="EMBL" id="JXTC01000042">
    <property type="protein sequence ID" value="PON95848.1"/>
    <property type="molecule type" value="Genomic_DNA"/>
</dbReference>
<keyword evidence="2" id="KW-1185">Reference proteome</keyword>
<organism evidence="1 2">
    <name type="scientific">Trema orientale</name>
    <name type="common">Charcoal tree</name>
    <name type="synonym">Celtis orientalis</name>
    <dbReference type="NCBI Taxonomy" id="63057"/>
    <lineage>
        <taxon>Eukaryota</taxon>
        <taxon>Viridiplantae</taxon>
        <taxon>Streptophyta</taxon>
        <taxon>Embryophyta</taxon>
        <taxon>Tracheophyta</taxon>
        <taxon>Spermatophyta</taxon>
        <taxon>Magnoliopsida</taxon>
        <taxon>eudicotyledons</taxon>
        <taxon>Gunneridae</taxon>
        <taxon>Pentapetalae</taxon>
        <taxon>rosids</taxon>
        <taxon>fabids</taxon>
        <taxon>Rosales</taxon>
        <taxon>Cannabaceae</taxon>
        <taxon>Trema</taxon>
    </lineage>
</organism>